<feature type="region of interest" description="Disordered" evidence="1">
    <location>
        <begin position="910"/>
        <end position="934"/>
    </location>
</feature>
<dbReference type="OrthoDB" id="5965014at2759"/>
<sequence>MDSAVRCCLVVGLVSAVLCQENTSIDSNSGALNTKYTHLCDLFPKHEDIPQKISDLRKSRRVNLIEYEVLLPEYEVNPLLFNMSRYYRATRWQRVFDRHGLKLSTLGFKFEALSLNLLTFGAEHLKLELYDAPIGCYGRLNETSKVRKVRDVLMVDLQPGEATTTDWAVDEDALCYDVVEEGNKGWAKFKRQCCSWDNDLVNCNYETDKHMKWVYYVITSFKILLILLGPLLVQKMFFGNSLTTAGYMLHLKEVLTKTLLVKKIRTGDGSLHSRSSHRKHVKEFHRFRQIVKNVPSDEVVAVNFKKLHVKVPHEDLIAENQCHIGLFRLLFDAIFRCGFTNHEPFASCCSESIFGTWSKRFLWFKLMDAFDCNRSCRKFCSWRHIFKLVGSLMAIVLVVLPYILRSAVFYAFEEDEMKRRKYVIEKLDLKPEYSHESCIFQWATPGHGLFIAMYITYAGASLMLLAFTYLDPNKVETIFMGAMDDLSKVSYVAMFRMLCAHILLPFEKFGLVCGALVAVIYWPFALPLCLITFVMYGIPAVYLFGRFLITSRLPCLRECPLPTPAKVKCDHQDDLISKGTNSFETCLLLNNISPNPMSPPQEKTVAVKSSSITCHFGQVCGGLKSIMIGLLLVSNMLILLMMYSEVIGFMVEVAMYSIMGAILNASSAAKYVIIVLWVAIYFASCFHGVHVTYLKLNKVLFHCITEAIKDDIKTEIQFSNKESRFLAFKYLNSTELEENRESVNIAKREADDVSAEKSGKLFWKIQSLVLFIDDREVARIPKELYMKISQLNIPGCPGPLHGVVLKAIRHFVYMLLFWAAMLVVVLAIREIQESSDTNQVIFIMILGLFPMLIRYSYQQTNPDPEFNTFSLHGKIHQLLSSFSQKWPIYDLEFDTLSNCESLPIRQRKGQPCKVKTSNDRRDGPNMMNPPDVVDPTHVDLLITVRDDEENVNLRAEASQDLGIRADETGVSGEPPPAPVPYPGQITHSSSNSAFLHNSKAPFANVPRNSSVETLESPANKRMDLVVDLGKTGVQVVDVCECTLMRVDCEVRSRILGMWIS</sequence>
<organism evidence="4">
    <name type="scientific">Capitella teleta</name>
    <name type="common">Polychaete worm</name>
    <dbReference type="NCBI Taxonomy" id="283909"/>
    <lineage>
        <taxon>Eukaryota</taxon>
        <taxon>Metazoa</taxon>
        <taxon>Spiralia</taxon>
        <taxon>Lophotrochozoa</taxon>
        <taxon>Annelida</taxon>
        <taxon>Polychaeta</taxon>
        <taxon>Sedentaria</taxon>
        <taxon>Scolecida</taxon>
        <taxon>Capitellidae</taxon>
        <taxon>Capitella</taxon>
    </lineage>
</organism>
<feature type="chain" id="PRO_5008787058" evidence="3">
    <location>
        <begin position="20"/>
        <end position="1060"/>
    </location>
</feature>
<evidence type="ECO:0000256" key="3">
    <source>
        <dbReference type="SAM" id="SignalP"/>
    </source>
</evidence>
<keyword evidence="2" id="KW-1133">Transmembrane helix</keyword>
<keyword evidence="6" id="KW-1185">Reference proteome</keyword>
<feature type="transmembrane region" description="Helical" evidence="2">
    <location>
        <begin position="671"/>
        <end position="694"/>
    </location>
</feature>
<gene>
    <name evidence="4" type="ORF">CAPTEDRAFT_216629</name>
</gene>
<keyword evidence="3" id="KW-0732">Signal</keyword>
<dbReference type="Proteomes" id="UP000014760">
    <property type="component" value="Unassembled WGS sequence"/>
</dbReference>
<keyword evidence="2" id="KW-0472">Membrane</keyword>
<feature type="signal peptide" evidence="3">
    <location>
        <begin position="1"/>
        <end position="19"/>
    </location>
</feature>
<dbReference type="EnsemblMetazoa" id="CapteT216629">
    <property type="protein sequence ID" value="CapteP216629"/>
    <property type="gene ID" value="CapteG216629"/>
</dbReference>
<dbReference type="HOGENOM" id="CLU_320604_0_0_1"/>
<feature type="transmembrane region" description="Helical" evidence="2">
    <location>
        <begin position="385"/>
        <end position="404"/>
    </location>
</feature>
<feature type="transmembrane region" description="Helical" evidence="2">
    <location>
        <begin position="626"/>
        <end position="651"/>
    </location>
</feature>
<name>R7TIW8_CAPTE</name>
<dbReference type="EMBL" id="KB309749">
    <property type="protein sequence ID" value="ELT93422.1"/>
    <property type="molecule type" value="Genomic_DNA"/>
</dbReference>
<feature type="transmembrane region" description="Helical" evidence="2">
    <location>
        <begin position="213"/>
        <end position="233"/>
    </location>
</feature>
<dbReference type="EMBL" id="AMQN01012785">
    <property type="status" value="NOT_ANNOTATED_CDS"/>
    <property type="molecule type" value="Genomic_DNA"/>
</dbReference>
<accession>R7TIW8</accession>
<evidence type="ECO:0000313" key="4">
    <source>
        <dbReference type="EMBL" id="ELT93422.1"/>
    </source>
</evidence>
<reference evidence="4 6" key="2">
    <citation type="journal article" date="2013" name="Nature">
        <title>Insights into bilaterian evolution from three spiralian genomes.</title>
        <authorList>
            <person name="Simakov O."/>
            <person name="Marletaz F."/>
            <person name="Cho S.J."/>
            <person name="Edsinger-Gonzales E."/>
            <person name="Havlak P."/>
            <person name="Hellsten U."/>
            <person name="Kuo D.H."/>
            <person name="Larsson T."/>
            <person name="Lv J."/>
            <person name="Arendt D."/>
            <person name="Savage R."/>
            <person name="Osoegawa K."/>
            <person name="de Jong P."/>
            <person name="Grimwood J."/>
            <person name="Chapman J.A."/>
            <person name="Shapiro H."/>
            <person name="Aerts A."/>
            <person name="Otillar R.P."/>
            <person name="Terry A.Y."/>
            <person name="Boore J.L."/>
            <person name="Grigoriev I.V."/>
            <person name="Lindberg D.R."/>
            <person name="Seaver E.C."/>
            <person name="Weisblat D.A."/>
            <person name="Putnam N.H."/>
            <person name="Rokhsar D.S."/>
        </authorList>
    </citation>
    <scope>NUCLEOTIDE SEQUENCE</scope>
    <source>
        <strain evidence="4 6">I ESC-2004</strain>
    </source>
</reference>
<evidence type="ECO:0000313" key="6">
    <source>
        <dbReference type="Proteomes" id="UP000014760"/>
    </source>
</evidence>
<dbReference type="OMA" id="KCTWHMF"/>
<feature type="transmembrane region" description="Helical" evidence="2">
    <location>
        <begin position="491"/>
        <end position="518"/>
    </location>
</feature>
<feature type="transmembrane region" description="Helical" evidence="2">
    <location>
        <begin position="840"/>
        <end position="857"/>
    </location>
</feature>
<protein>
    <submittedName>
        <fullName evidence="4 5">Uncharacterized protein</fullName>
    </submittedName>
</protein>
<reference evidence="6" key="1">
    <citation type="submission" date="2012-12" db="EMBL/GenBank/DDBJ databases">
        <authorList>
            <person name="Hellsten U."/>
            <person name="Grimwood J."/>
            <person name="Chapman J.A."/>
            <person name="Shapiro H."/>
            <person name="Aerts A."/>
            <person name="Otillar R.P."/>
            <person name="Terry A.Y."/>
            <person name="Boore J.L."/>
            <person name="Simakov O."/>
            <person name="Marletaz F."/>
            <person name="Cho S.-J."/>
            <person name="Edsinger-Gonzales E."/>
            <person name="Havlak P."/>
            <person name="Kuo D.-H."/>
            <person name="Larsson T."/>
            <person name="Lv J."/>
            <person name="Arendt D."/>
            <person name="Savage R."/>
            <person name="Osoegawa K."/>
            <person name="de Jong P."/>
            <person name="Lindberg D.R."/>
            <person name="Seaver E.C."/>
            <person name="Weisblat D.A."/>
            <person name="Putnam N.H."/>
            <person name="Grigoriev I.V."/>
            <person name="Rokhsar D.S."/>
        </authorList>
    </citation>
    <scope>NUCLEOTIDE SEQUENCE</scope>
    <source>
        <strain evidence="6">I ESC-2004</strain>
    </source>
</reference>
<evidence type="ECO:0000256" key="1">
    <source>
        <dbReference type="SAM" id="MobiDB-lite"/>
    </source>
</evidence>
<evidence type="ECO:0000313" key="5">
    <source>
        <dbReference type="EnsemblMetazoa" id="CapteP216629"/>
    </source>
</evidence>
<proteinExistence type="predicted"/>
<dbReference type="AlphaFoldDB" id="R7TIW8"/>
<keyword evidence="2" id="KW-0812">Transmembrane</keyword>
<feature type="transmembrane region" description="Helical" evidence="2">
    <location>
        <begin position="811"/>
        <end position="828"/>
    </location>
</feature>
<feature type="transmembrane region" description="Helical" evidence="2">
    <location>
        <begin position="449"/>
        <end position="470"/>
    </location>
</feature>
<reference evidence="5" key="3">
    <citation type="submission" date="2015-06" db="UniProtKB">
        <authorList>
            <consortium name="EnsemblMetazoa"/>
        </authorList>
    </citation>
    <scope>IDENTIFICATION</scope>
</reference>
<feature type="transmembrane region" description="Helical" evidence="2">
    <location>
        <begin position="524"/>
        <end position="544"/>
    </location>
</feature>
<evidence type="ECO:0000256" key="2">
    <source>
        <dbReference type="SAM" id="Phobius"/>
    </source>
</evidence>